<dbReference type="GO" id="GO:0000156">
    <property type="term" value="F:phosphorelay response regulator activity"/>
    <property type="evidence" value="ECO:0007669"/>
    <property type="project" value="TreeGrafter"/>
</dbReference>
<keyword evidence="7" id="KW-0804">Transcription</keyword>
<organism evidence="12 13">
    <name type="scientific">endosymbiont of Ridgeia piscesae</name>
    <dbReference type="NCBI Taxonomy" id="54398"/>
    <lineage>
        <taxon>Bacteria</taxon>
        <taxon>Pseudomonadati</taxon>
        <taxon>Pseudomonadota</taxon>
        <taxon>Gammaproteobacteria</taxon>
        <taxon>sulfur-oxidizing symbionts</taxon>
    </lineage>
</organism>
<evidence type="ECO:0000256" key="9">
    <source>
        <dbReference type="PROSITE-ProRule" id="PRU01091"/>
    </source>
</evidence>
<evidence type="ECO:0000259" key="10">
    <source>
        <dbReference type="PROSITE" id="PS50110"/>
    </source>
</evidence>
<dbReference type="InterPro" id="IPR016032">
    <property type="entry name" value="Sig_transdc_resp-reg_C-effctor"/>
</dbReference>
<comment type="caution">
    <text evidence="12">The sequence shown here is derived from an EMBL/GenBank/DDBJ whole genome shotgun (WGS) entry which is preliminary data.</text>
</comment>
<dbReference type="FunFam" id="3.40.50.2300:FF:000001">
    <property type="entry name" value="DNA-binding response regulator PhoB"/>
    <property type="match status" value="1"/>
</dbReference>
<dbReference type="GO" id="GO:0000976">
    <property type="term" value="F:transcription cis-regulatory region binding"/>
    <property type="evidence" value="ECO:0007669"/>
    <property type="project" value="TreeGrafter"/>
</dbReference>
<evidence type="ECO:0000256" key="8">
    <source>
        <dbReference type="PROSITE-ProRule" id="PRU00169"/>
    </source>
</evidence>
<evidence type="ECO:0000313" key="12">
    <source>
        <dbReference type="EMBL" id="KRT54304.1"/>
    </source>
</evidence>
<dbReference type="GO" id="GO:0032993">
    <property type="term" value="C:protein-DNA complex"/>
    <property type="evidence" value="ECO:0007669"/>
    <property type="project" value="TreeGrafter"/>
</dbReference>
<dbReference type="PROSITE" id="PS50110">
    <property type="entry name" value="RESPONSE_REGULATORY"/>
    <property type="match status" value="1"/>
</dbReference>
<feature type="domain" description="OmpR/PhoB-type" evidence="11">
    <location>
        <begin position="170"/>
        <end position="269"/>
    </location>
</feature>
<comment type="subcellular location">
    <subcellularLocation>
        <location evidence="1">Cytoplasm</location>
    </subcellularLocation>
</comment>
<evidence type="ECO:0000313" key="13">
    <source>
        <dbReference type="Proteomes" id="UP000051634"/>
    </source>
</evidence>
<sequence length="276" mass="31080">MSPNPFHFTAKVFQPISAGHSRSQIEAASGRLAGVDTKNTKLLIVDDDPRLRELLQRYLGEQGFQVSACEDGVAMQRHLAEAAVDLIILDLMLPGDDGLTLARRIRARQDTPIIMLSARGEDVDRIVGLEVGADDYLPKPFNPRELLARIRAVLRRRQPGEGAEVMQSPSKLLEFGEFQLNLSTLTLTRDGNRIPLTSGELALLEVFVEHPNQILSRDRLVELLKGYDRSPFDRSIDVRITRLRRKIETDPKVPEFIRTVWGKGYLFTPQGEAFWG</sequence>
<dbReference type="GO" id="GO:0005829">
    <property type="term" value="C:cytosol"/>
    <property type="evidence" value="ECO:0007669"/>
    <property type="project" value="TreeGrafter"/>
</dbReference>
<dbReference type="Pfam" id="PF00486">
    <property type="entry name" value="Trans_reg_C"/>
    <property type="match status" value="1"/>
</dbReference>
<dbReference type="FunFam" id="1.10.10.10:FF:000099">
    <property type="entry name" value="Two-component system response regulator TorR"/>
    <property type="match status" value="1"/>
</dbReference>
<feature type="modified residue" description="4-aspartylphosphate" evidence="8">
    <location>
        <position position="90"/>
    </location>
</feature>
<dbReference type="PANTHER" id="PTHR48111:SF4">
    <property type="entry name" value="DNA-BINDING DUAL TRANSCRIPTIONAL REGULATOR OMPR"/>
    <property type="match status" value="1"/>
</dbReference>
<dbReference type="SUPFAM" id="SSF52172">
    <property type="entry name" value="CheY-like"/>
    <property type="match status" value="1"/>
</dbReference>
<keyword evidence="3 8" id="KW-0597">Phosphoprotein</keyword>
<dbReference type="AlphaFoldDB" id="A0A0T5YUJ6"/>
<keyword evidence="2" id="KW-0963">Cytoplasm</keyword>
<evidence type="ECO:0000256" key="1">
    <source>
        <dbReference type="ARBA" id="ARBA00004496"/>
    </source>
</evidence>
<dbReference type="Gene3D" id="6.10.250.690">
    <property type="match status" value="1"/>
</dbReference>
<dbReference type="Proteomes" id="UP000051634">
    <property type="component" value="Unassembled WGS sequence"/>
</dbReference>
<proteinExistence type="predicted"/>
<dbReference type="InterPro" id="IPR011006">
    <property type="entry name" value="CheY-like_superfamily"/>
</dbReference>
<dbReference type="InterPro" id="IPR039420">
    <property type="entry name" value="WalR-like"/>
</dbReference>
<feature type="domain" description="Response regulatory" evidence="10">
    <location>
        <begin position="41"/>
        <end position="154"/>
    </location>
</feature>
<dbReference type="SMART" id="SM00448">
    <property type="entry name" value="REC"/>
    <property type="match status" value="1"/>
</dbReference>
<evidence type="ECO:0000256" key="3">
    <source>
        <dbReference type="ARBA" id="ARBA00022553"/>
    </source>
</evidence>
<dbReference type="Pfam" id="PF00072">
    <property type="entry name" value="Response_reg"/>
    <property type="match status" value="1"/>
</dbReference>
<keyword evidence="5" id="KW-0805">Transcription regulation</keyword>
<dbReference type="InterPro" id="IPR001867">
    <property type="entry name" value="OmpR/PhoB-type_DNA-bd"/>
</dbReference>
<evidence type="ECO:0000256" key="5">
    <source>
        <dbReference type="ARBA" id="ARBA00023015"/>
    </source>
</evidence>
<dbReference type="GO" id="GO:0006355">
    <property type="term" value="P:regulation of DNA-templated transcription"/>
    <property type="evidence" value="ECO:0007669"/>
    <property type="project" value="InterPro"/>
</dbReference>
<evidence type="ECO:0000259" key="11">
    <source>
        <dbReference type="PROSITE" id="PS51755"/>
    </source>
</evidence>
<keyword evidence="13" id="KW-1185">Reference proteome</keyword>
<dbReference type="SMART" id="SM00862">
    <property type="entry name" value="Trans_reg_C"/>
    <property type="match status" value="1"/>
</dbReference>
<dbReference type="SUPFAM" id="SSF46894">
    <property type="entry name" value="C-terminal effector domain of the bipartite response regulators"/>
    <property type="match status" value="1"/>
</dbReference>
<dbReference type="CDD" id="cd00383">
    <property type="entry name" value="trans_reg_C"/>
    <property type="match status" value="1"/>
</dbReference>
<dbReference type="PROSITE" id="PS51755">
    <property type="entry name" value="OMPR_PHOB"/>
    <property type="match status" value="1"/>
</dbReference>
<dbReference type="InterPro" id="IPR036388">
    <property type="entry name" value="WH-like_DNA-bd_sf"/>
</dbReference>
<dbReference type="PATRIC" id="fig|54398.3.peg.927"/>
<feature type="DNA-binding region" description="OmpR/PhoB-type" evidence="9">
    <location>
        <begin position="170"/>
        <end position="269"/>
    </location>
</feature>
<dbReference type="EMBL" id="LDXT01000092">
    <property type="protein sequence ID" value="KRT54304.1"/>
    <property type="molecule type" value="Genomic_DNA"/>
</dbReference>
<dbReference type="Gene3D" id="3.40.50.2300">
    <property type="match status" value="1"/>
</dbReference>
<keyword evidence="4" id="KW-0902">Two-component regulatory system</keyword>
<protein>
    <submittedName>
        <fullName evidence="12">Two component transcriptional regulator, winged helix family</fullName>
    </submittedName>
</protein>
<evidence type="ECO:0000256" key="6">
    <source>
        <dbReference type="ARBA" id="ARBA00023125"/>
    </source>
</evidence>
<evidence type="ECO:0000256" key="7">
    <source>
        <dbReference type="ARBA" id="ARBA00023163"/>
    </source>
</evidence>
<dbReference type="InterPro" id="IPR001789">
    <property type="entry name" value="Sig_transdc_resp-reg_receiver"/>
</dbReference>
<name>A0A0T5YUJ6_9GAMM</name>
<evidence type="ECO:0000256" key="4">
    <source>
        <dbReference type="ARBA" id="ARBA00023012"/>
    </source>
</evidence>
<evidence type="ECO:0000256" key="2">
    <source>
        <dbReference type="ARBA" id="ARBA00022490"/>
    </source>
</evidence>
<dbReference type="PANTHER" id="PTHR48111">
    <property type="entry name" value="REGULATOR OF RPOS"/>
    <property type="match status" value="1"/>
</dbReference>
<dbReference type="Gene3D" id="1.10.10.10">
    <property type="entry name" value="Winged helix-like DNA-binding domain superfamily/Winged helix DNA-binding domain"/>
    <property type="match status" value="1"/>
</dbReference>
<gene>
    <name evidence="12" type="ORF">Ga0074115_10465</name>
</gene>
<keyword evidence="6 9" id="KW-0238">DNA-binding</keyword>
<accession>A0A0T5YUJ6</accession>
<reference evidence="12 13" key="1">
    <citation type="submission" date="2015-11" db="EMBL/GenBank/DDBJ databases">
        <title>The genome of Candidatus Endoriftia persephone in Ridgeia piscesae and population structure of the North Eastern Pacific vestimentiferan symbionts.</title>
        <authorList>
            <person name="Perez M."/>
            <person name="Juniper K.S."/>
        </authorList>
    </citation>
    <scope>NUCLEOTIDE SEQUENCE [LARGE SCALE GENOMIC DNA]</scope>
    <source>
        <strain evidence="12">Ind11</strain>
    </source>
</reference>